<dbReference type="RefSeq" id="WP_341369955.1">
    <property type="nucleotide sequence ID" value="NZ_JBBPCO010000003.1"/>
</dbReference>
<dbReference type="Proteomes" id="UP001446205">
    <property type="component" value="Unassembled WGS sequence"/>
</dbReference>
<sequence>MEKARGKPVRRLCPRCRQPAIWEGNPYRPFCSERCRLIDLGAWASEDYRVPSTETAQPPYEEDT</sequence>
<keyword evidence="1 3" id="KW-0479">Metal-binding</keyword>
<dbReference type="InterPro" id="IPR005584">
    <property type="entry name" value="DNA_gyrase_inhibitor_YacG"/>
</dbReference>
<evidence type="ECO:0000313" key="4">
    <source>
        <dbReference type="EMBL" id="MEK8088888.1"/>
    </source>
</evidence>
<organism evidence="4 5">
    <name type="scientific">Thermithiobacillus plumbiphilus</name>
    <dbReference type="NCBI Taxonomy" id="1729899"/>
    <lineage>
        <taxon>Bacteria</taxon>
        <taxon>Pseudomonadati</taxon>
        <taxon>Pseudomonadota</taxon>
        <taxon>Acidithiobacillia</taxon>
        <taxon>Acidithiobacillales</taxon>
        <taxon>Thermithiobacillaceae</taxon>
        <taxon>Thermithiobacillus</taxon>
    </lineage>
</organism>
<comment type="cofactor">
    <cofactor evidence="3">
        <name>Zn(2+)</name>
        <dbReference type="ChEBI" id="CHEBI:29105"/>
    </cofactor>
    <text evidence="3">Binds 1 zinc ion.</text>
</comment>
<dbReference type="InterPro" id="IPR013088">
    <property type="entry name" value="Znf_NHR/GATA"/>
</dbReference>
<accession>A0ABU9D8R9</accession>
<protein>
    <recommendedName>
        <fullName evidence="3">DNA gyrase inhibitor YacG</fullName>
    </recommendedName>
</protein>
<evidence type="ECO:0000256" key="3">
    <source>
        <dbReference type="HAMAP-Rule" id="MF_00649"/>
    </source>
</evidence>
<proteinExistence type="inferred from homology"/>
<dbReference type="PANTHER" id="PTHR36150:SF1">
    <property type="entry name" value="DNA GYRASE INHIBITOR YACG"/>
    <property type="match status" value="1"/>
</dbReference>
<dbReference type="Pfam" id="PF03884">
    <property type="entry name" value="YacG"/>
    <property type="match status" value="1"/>
</dbReference>
<dbReference type="PANTHER" id="PTHR36150">
    <property type="entry name" value="DNA GYRASE INHIBITOR YACG"/>
    <property type="match status" value="1"/>
</dbReference>
<gene>
    <name evidence="3" type="primary">yacG</name>
    <name evidence="4" type="ORF">WOB96_03835</name>
</gene>
<comment type="similarity">
    <text evidence="3">Belongs to the DNA gyrase inhibitor YacG family.</text>
</comment>
<comment type="function">
    <text evidence="3">Inhibits all the catalytic activities of DNA gyrase by preventing its interaction with DNA. Acts by binding directly to the C-terminal domain of GyrB, which probably disrupts DNA binding by the gyrase.</text>
</comment>
<reference evidence="4 5" key="1">
    <citation type="submission" date="2024-04" db="EMBL/GenBank/DDBJ databases">
        <authorList>
            <person name="Abashina T."/>
            <person name="Shaikin A."/>
        </authorList>
    </citation>
    <scope>NUCLEOTIDE SEQUENCE [LARGE SCALE GENOMIC DNA]</scope>
    <source>
        <strain evidence="4 5">AAFK</strain>
    </source>
</reference>
<dbReference type="SUPFAM" id="SSF57716">
    <property type="entry name" value="Glucocorticoid receptor-like (DNA-binding domain)"/>
    <property type="match status" value="1"/>
</dbReference>
<comment type="caution">
    <text evidence="4">The sequence shown here is derived from an EMBL/GenBank/DDBJ whole genome shotgun (WGS) entry which is preliminary data.</text>
</comment>
<comment type="subunit">
    <text evidence="3">Interacts with GyrB.</text>
</comment>
<feature type="binding site" evidence="3">
    <location>
        <position position="35"/>
    </location>
    <ligand>
        <name>Zn(2+)</name>
        <dbReference type="ChEBI" id="CHEBI:29105"/>
    </ligand>
</feature>
<evidence type="ECO:0000256" key="1">
    <source>
        <dbReference type="ARBA" id="ARBA00022723"/>
    </source>
</evidence>
<keyword evidence="5" id="KW-1185">Reference proteome</keyword>
<keyword evidence="2 3" id="KW-0862">Zinc</keyword>
<feature type="binding site" evidence="3">
    <location>
        <position position="13"/>
    </location>
    <ligand>
        <name>Zn(2+)</name>
        <dbReference type="ChEBI" id="CHEBI:29105"/>
    </ligand>
</feature>
<evidence type="ECO:0000256" key="2">
    <source>
        <dbReference type="ARBA" id="ARBA00022833"/>
    </source>
</evidence>
<evidence type="ECO:0000313" key="5">
    <source>
        <dbReference type="Proteomes" id="UP001446205"/>
    </source>
</evidence>
<feature type="binding site" evidence="3">
    <location>
        <position position="16"/>
    </location>
    <ligand>
        <name>Zn(2+)</name>
        <dbReference type="ChEBI" id="CHEBI:29105"/>
    </ligand>
</feature>
<feature type="binding site" evidence="3">
    <location>
        <position position="31"/>
    </location>
    <ligand>
        <name>Zn(2+)</name>
        <dbReference type="ChEBI" id="CHEBI:29105"/>
    </ligand>
</feature>
<dbReference type="HAMAP" id="MF_00649">
    <property type="entry name" value="DNA_gyrase_inhibitor_YacG"/>
    <property type="match status" value="1"/>
</dbReference>
<dbReference type="Gene3D" id="3.30.50.10">
    <property type="entry name" value="Erythroid Transcription Factor GATA-1, subunit A"/>
    <property type="match status" value="1"/>
</dbReference>
<name>A0ABU9D8R9_9PROT</name>
<dbReference type="EMBL" id="JBBPCO010000003">
    <property type="protein sequence ID" value="MEK8088888.1"/>
    <property type="molecule type" value="Genomic_DNA"/>
</dbReference>